<gene>
    <name evidence="5" type="ORF">EMEDMD4_500033</name>
</gene>
<accession>A0A508X1U8</accession>
<dbReference type="Pfam" id="PF12833">
    <property type="entry name" value="HTH_18"/>
    <property type="match status" value="1"/>
</dbReference>
<dbReference type="EMBL" id="CABFNB010000118">
    <property type="protein sequence ID" value="VTZ63477.1"/>
    <property type="molecule type" value="Genomic_DNA"/>
</dbReference>
<dbReference type="PRINTS" id="PR00032">
    <property type="entry name" value="HTHARAC"/>
</dbReference>
<keyword evidence="1" id="KW-0805">Transcription regulation</keyword>
<dbReference type="InterPro" id="IPR018060">
    <property type="entry name" value="HTH_AraC"/>
</dbReference>
<keyword evidence="2" id="KW-0238">DNA-binding</keyword>
<dbReference type="PANTHER" id="PTHR46796:SF14">
    <property type="entry name" value="TRANSCRIPTIONAL REGULATORY PROTEIN"/>
    <property type="match status" value="1"/>
</dbReference>
<dbReference type="AlphaFoldDB" id="A0A508X1U8"/>
<dbReference type="SMART" id="SM00342">
    <property type="entry name" value="HTH_ARAC"/>
    <property type="match status" value="1"/>
</dbReference>
<feature type="domain" description="HTH araC/xylS-type" evidence="4">
    <location>
        <begin position="200"/>
        <end position="298"/>
    </location>
</feature>
<proteinExistence type="predicted"/>
<dbReference type="RefSeq" id="WP_101805958.1">
    <property type="nucleotide sequence ID" value="NZ_CABFNB010000118.1"/>
</dbReference>
<dbReference type="InterPro" id="IPR050204">
    <property type="entry name" value="AraC_XylS_family_regulators"/>
</dbReference>
<evidence type="ECO:0000256" key="2">
    <source>
        <dbReference type="ARBA" id="ARBA00023125"/>
    </source>
</evidence>
<evidence type="ECO:0000259" key="4">
    <source>
        <dbReference type="PROSITE" id="PS01124"/>
    </source>
</evidence>
<evidence type="ECO:0000256" key="1">
    <source>
        <dbReference type="ARBA" id="ARBA00023015"/>
    </source>
</evidence>
<dbReference type="InterPro" id="IPR020449">
    <property type="entry name" value="Tscrpt_reg_AraC-type_HTH"/>
</dbReference>
<dbReference type="GO" id="GO:0003700">
    <property type="term" value="F:DNA-binding transcription factor activity"/>
    <property type="evidence" value="ECO:0007669"/>
    <property type="project" value="InterPro"/>
</dbReference>
<dbReference type="SUPFAM" id="SSF46689">
    <property type="entry name" value="Homeodomain-like"/>
    <property type="match status" value="2"/>
</dbReference>
<dbReference type="PROSITE" id="PS01124">
    <property type="entry name" value="HTH_ARAC_FAMILY_2"/>
    <property type="match status" value="1"/>
</dbReference>
<dbReference type="InterPro" id="IPR009057">
    <property type="entry name" value="Homeodomain-like_sf"/>
</dbReference>
<organism evidence="5">
    <name type="scientific">Sinorhizobium medicae</name>
    <dbReference type="NCBI Taxonomy" id="110321"/>
    <lineage>
        <taxon>Bacteria</taxon>
        <taxon>Pseudomonadati</taxon>
        <taxon>Pseudomonadota</taxon>
        <taxon>Alphaproteobacteria</taxon>
        <taxon>Hyphomicrobiales</taxon>
        <taxon>Rhizobiaceae</taxon>
        <taxon>Sinorhizobium/Ensifer group</taxon>
        <taxon>Sinorhizobium</taxon>
    </lineage>
</organism>
<protein>
    <submittedName>
        <fullName evidence="5">Helix-turn-helix-domain containing protein AraC type</fullName>
    </submittedName>
</protein>
<evidence type="ECO:0000313" key="5">
    <source>
        <dbReference type="EMBL" id="VTZ63477.1"/>
    </source>
</evidence>
<dbReference type="Gene3D" id="1.10.10.60">
    <property type="entry name" value="Homeodomain-like"/>
    <property type="match status" value="2"/>
</dbReference>
<dbReference type="PANTHER" id="PTHR46796">
    <property type="entry name" value="HTH-TYPE TRANSCRIPTIONAL ACTIVATOR RHAS-RELATED"/>
    <property type="match status" value="1"/>
</dbReference>
<evidence type="ECO:0000256" key="3">
    <source>
        <dbReference type="ARBA" id="ARBA00023163"/>
    </source>
</evidence>
<reference evidence="5" key="1">
    <citation type="submission" date="2019-06" db="EMBL/GenBank/DDBJ databases">
        <authorList>
            <person name="Le Quere A."/>
            <person name="Colella S."/>
        </authorList>
    </citation>
    <scope>NUCLEOTIDE SEQUENCE</scope>
    <source>
        <strain evidence="5">EmedicaeMD41</strain>
    </source>
</reference>
<sequence>MSLRMISEEKVGVFFGEPESPCLVARPVHAAKFSVTRLQCRLDGRASRLVRLPADDAYFLMLYLDDALHRDVAGDGTECEVRRYREGSVCLVDLTHGASIRLVSDLDSLVFYMPRDLFREVSKVANAPRATGLRCRRGEDDDVMRNLGTALLPFFDEQGRGQNAVLQHIAIAVCAHLLHSYTDPGEARGGVAGLSVWQEKAAKDFMIEHFAEDFSFAAAAAAAGLSKRDFINGFSEVTGLTPFQWLMRHRIVRAKQYLTSRALTLSEVAKRCGFSDVDQFDRAFRRATGTSPSDWRGRWLN</sequence>
<name>A0A508X1U8_9HYPH</name>
<dbReference type="GO" id="GO:0043565">
    <property type="term" value="F:sequence-specific DNA binding"/>
    <property type="evidence" value="ECO:0007669"/>
    <property type="project" value="InterPro"/>
</dbReference>
<keyword evidence="3" id="KW-0804">Transcription</keyword>
<dbReference type="Proteomes" id="UP000507954">
    <property type="component" value="Unassembled WGS sequence"/>
</dbReference>